<dbReference type="InterPro" id="IPR002915">
    <property type="entry name" value="DeoC/FbaB/LacD_aldolase"/>
</dbReference>
<protein>
    <recommendedName>
        <fullName evidence="4">2-deoxy-D-ribose 5-phosphate aldolase</fullName>
    </recommendedName>
</protein>
<evidence type="ECO:0000313" key="3">
    <source>
        <dbReference type="Proteomes" id="UP001408356"/>
    </source>
</evidence>
<organism evidence="2 3">
    <name type="scientific">Seiridium unicorne</name>
    <dbReference type="NCBI Taxonomy" id="138068"/>
    <lineage>
        <taxon>Eukaryota</taxon>
        <taxon>Fungi</taxon>
        <taxon>Dikarya</taxon>
        <taxon>Ascomycota</taxon>
        <taxon>Pezizomycotina</taxon>
        <taxon>Sordariomycetes</taxon>
        <taxon>Xylariomycetidae</taxon>
        <taxon>Amphisphaeriales</taxon>
        <taxon>Sporocadaceae</taxon>
        <taxon>Seiridium</taxon>
    </lineage>
</organism>
<dbReference type="SUPFAM" id="SSF51569">
    <property type="entry name" value="Aldolase"/>
    <property type="match status" value="1"/>
</dbReference>
<proteinExistence type="predicted"/>
<dbReference type="PANTHER" id="PTHR10889">
    <property type="entry name" value="DEOXYRIBOSE-PHOSPHATE ALDOLASE"/>
    <property type="match status" value="1"/>
</dbReference>
<keyword evidence="3" id="KW-1185">Reference proteome</keyword>
<dbReference type="EMBL" id="JARVKF010000224">
    <property type="protein sequence ID" value="KAK9420609.1"/>
    <property type="molecule type" value="Genomic_DNA"/>
</dbReference>
<dbReference type="InterPro" id="IPR013785">
    <property type="entry name" value="Aldolase_TIM"/>
</dbReference>
<evidence type="ECO:0000256" key="1">
    <source>
        <dbReference type="ARBA" id="ARBA00022490"/>
    </source>
</evidence>
<comment type="caution">
    <text evidence="2">The sequence shown here is derived from an EMBL/GenBank/DDBJ whole genome shotgun (WGS) entry which is preliminary data.</text>
</comment>
<gene>
    <name evidence="2" type="ORF">SUNI508_06349</name>
</gene>
<dbReference type="PANTHER" id="PTHR10889:SF1">
    <property type="entry name" value="DEOXYRIBOSE-PHOSPHATE ALDOLASE"/>
    <property type="match status" value="1"/>
</dbReference>
<dbReference type="InterPro" id="IPR011343">
    <property type="entry name" value="DeoC"/>
</dbReference>
<evidence type="ECO:0000313" key="2">
    <source>
        <dbReference type="EMBL" id="KAK9420609.1"/>
    </source>
</evidence>
<dbReference type="SMART" id="SM01133">
    <property type="entry name" value="DeoC"/>
    <property type="match status" value="1"/>
</dbReference>
<dbReference type="Proteomes" id="UP001408356">
    <property type="component" value="Unassembled WGS sequence"/>
</dbReference>
<sequence>MAGSSSKVEKREDDVEAQKTYSKTLTVSQFAKLIDHYGPVREDDLDDKQVRAELEVAKEYNVRSVCVRPDSMGMAYDALQGTDIIVCAVIGHPFIEDDTVRGKFDEAVLSVLAGAHEIDLIPYHVSIVMREWADVQWEILNVNSAVTSRGATMNVVMEDRILDDKQRKNVAKICRSNGVPCVGIWPGSCSALQDDNSDLKVVARHVQDVLKGLRGSARAKVAGCLYDVSDAAYHIASGAHRLGTVDTAMLMDGVQQWVEKGEPLEIWIGPSHYKMTFKKDPIELVNEATQTD</sequence>
<reference evidence="2 3" key="1">
    <citation type="journal article" date="2024" name="J. Plant Pathol.">
        <title>Sequence and assembly of the genome of Seiridium unicorne, isolate CBS 538.82, causal agent of cypress canker disease.</title>
        <authorList>
            <person name="Scali E."/>
            <person name="Rocca G.D."/>
            <person name="Danti R."/>
            <person name="Garbelotto M."/>
            <person name="Barberini S."/>
            <person name="Baroncelli R."/>
            <person name="Emiliani G."/>
        </authorList>
    </citation>
    <scope>NUCLEOTIDE SEQUENCE [LARGE SCALE GENOMIC DNA]</scope>
    <source>
        <strain evidence="2 3">BM-138-508</strain>
    </source>
</reference>
<keyword evidence="1" id="KW-0963">Cytoplasm</keyword>
<name>A0ABR2V1B8_9PEZI</name>
<evidence type="ECO:0008006" key="4">
    <source>
        <dbReference type="Google" id="ProtNLM"/>
    </source>
</evidence>
<accession>A0ABR2V1B8</accession>
<dbReference type="Gene3D" id="3.20.20.70">
    <property type="entry name" value="Aldolase class I"/>
    <property type="match status" value="1"/>
</dbReference>